<dbReference type="Pfam" id="PF00781">
    <property type="entry name" value="DAGK_cat"/>
    <property type="match status" value="1"/>
</dbReference>
<dbReference type="Gene3D" id="2.60.200.40">
    <property type="match status" value="1"/>
</dbReference>
<comment type="caution">
    <text evidence="3">The sequence shown here is derived from an EMBL/GenBank/DDBJ whole genome shotgun (WGS) entry which is preliminary data.</text>
</comment>
<dbReference type="PROSITE" id="PS50146">
    <property type="entry name" value="DAGK"/>
    <property type="match status" value="1"/>
</dbReference>
<dbReference type="InterPro" id="IPR017438">
    <property type="entry name" value="ATP-NAD_kinase_N"/>
</dbReference>
<evidence type="ECO:0000259" key="2">
    <source>
        <dbReference type="PROSITE" id="PS50146"/>
    </source>
</evidence>
<dbReference type="STRING" id="158441.A0A226E602"/>
<proteinExistence type="predicted"/>
<keyword evidence="3" id="KW-0808">Transferase</keyword>
<dbReference type="GO" id="GO:0016020">
    <property type="term" value="C:membrane"/>
    <property type="evidence" value="ECO:0007669"/>
    <property type="project" value="GOC"/>
</dbReference>
<dbReference type="InterPro" id="IPR016064">
    <property type="entry name" value="NAD/diacylglycerol_kinase_sf"/>
</dbReference>
<dbReference type="GO" id="GO:0006672">
    <property type="term" value="P:ceramide metabolic process"/>
    <property type="evidence" value="ECO:0007669"/>
    <property type="project" value="TreeGrafter"/>
</dbReference>
<dbReference type="InterPro" id="IPR001206">
    <property type="entry name" value="Diacylglycerol_kinase_cat_dom"/>
</dbReference>
<protein>
    <submittedName>
        <fullName evidence="3">Ceramide kinase</fullName>
    </submittedName>
</protein>
<reference evidence="3 4" key="1">
    <citation type="submission" date="2015-12" db="EMBL/GenBank/DDBJ databases">
        <title>The genome of Folsomia candida.</title>
        <authorList>
            <person name="Faddeeva A."/>
            <person name="Derks M.F."/>
            <person name="Anvar Y."/>
            <person name="Smit S."/>
            <person name="Van Straalen N."/>
            <person name="Roelofs D."/>
        </authorList>
    </citation>
    <scope>NUCLEOTIDE SEQUENCE [LARGE SCALE GENOMIC DNA]</scope>
    <source>
        <strain evidence="3 4">VU population</strain>
        <tissue evidence="3">Whole body</tissue>
    </source>
</reference>
<dbReference type="SUPFAM" id="SSF111331">
    <property type="entry name" value="NAD kinase/diacylglycerol kinase-like"/>
    <property type="match status" value="1"/>
</dbReference>
<dbReference type="GO" id="GO:0001729">
    <property type="term" value="F:ceramide kinase activity"/>
    <property type="evidence" value="ECO:0007669"/>
    <property type="project" value="TreeGrafter"/>
</dbReference>
<evidence type="ECO:0000313" key="3">
    <source>
        <dbReference type="EMBL" id="OXA52484.1"/>
    </source>
</evidence>
<dbReference type="SMART" id="SM00046">
    <property type="entry name" value="DAGKc"/>
    <property type="match status" value="1"/>
</dbReference>
<dbReference type="OMA" id="HHRWKWA"/>
<dbReference type="OrthoDB" id="530923at2759"/>
<dbReference type="Gene3D" id="3.40.50.10330">
    <property type="entry name" value="Probable inorganic polyphosphate/atp-NAD kinase, domain 1"/>
    <property type="match status" value="1"/>
</dbReference>
<dbReference type="AlphaFoldDB" id="A0A226E602"/>
<sequence>MGKPGPILREIFKVGERPFSVFLFQHQLAWCPQKKGGEDMSEWINVKLKDILSAEIVHKMGPLKGESNCCFPYSPTKKGISYPFQVLQIAYAQMTNKDSEKWTDVRLELKHNDFTILTKWAQTIQYFLAEFDRPKNLLFFVNPFGGRGNAVSIFNSLMQPILQLCQVKSTVIQTKRQNHVSDVLRAMSDDELMSYDAVVAVGGDGTICEVVNGLLTRRLNNLTDSDFTPAPIPVAVISAGSTNAVAYTLHGTDDPRTAIIHIVLGSPVPLDVASVHNDSGLLRFIVGQMSYGYLADLMLRSENLRWMGPQRYKYAGFREFLNHSTYEGSIDIRPASEECRKIPSQCSGDKGCEDCISLDSMSSTSQQWKRIEGNFVGVSAANISLRNPMTPLGIAPFAHFADGCMELILIRKTSRLGHLRYLHRTTGDSRRTFALPFVERYRVREFVFTPMQCNTKHLQQHITLDDVPPRQPASCKCDFGQEKTHSFWNCDGELLFQPSVRVCAHSNLIQVLSRNHKDRERTRSPSSGDGNDYSQCATVSSSLSFTQSPSAATDEEIDASVIMLQDDESNNTSLNDVRF</sequence>
<dbReference type="EMBL" id="LNIX01000006">
    <property type="protein sequence ID" value="OXA52484.1"/>
    <property type="molecule type" value="Genomic_DNA"/>
</dbReference>
<keyword evidence="3" id="KW-0418">Kinase</keyword>
<feature type="compositionally biased region" description="Polar residues" evidence="1">
    <location>
        <begin position="524"/>
        <end position="535"/>
    </location>
</feature>
<gene>
    <name evidence="3" type="ORF">Fcan01_11919</name>
</gene>
<organism evidence="3 4">
    <name type="scientific">Folsomia candida</name>
    <name type="common">Springtail</name>
    <dbReference type="NCBI Taxonomy" id="158441"/>
    <lineage>
        <taxon>Eukaryota</taxon>
        <taxon>Metazoa</taxon>
        <taxon>Ecdysozoa</taxon>
        <taxon>Arthropoda</taxon>
        <taxon>Hexapoda</taxon>
        <taxon>Collembola</taxon>
        <taxon>Entomobryomorpha</taxon>
        <taxon>Isotomoidea</taxon>
        <taxon>Isotomidae</taxon>
        <taxon>Proisotominae</taxon>
        <taxon>Folsomia</taxon>
    </lineage>
</organism>
<keyword evidence="4" id="KW-1185">Reference proteome</keyword>
<feature type="region of interest" description="Disordered" evidence="1">
    <location>
        <begin position="514"/>
        <end position="535"/>
    </location>
</feature>
<accession>A0A226E602</accession>
<feature type="domain" description="DAGKc" evidence="2">
    <location>
        <begin position="132"/>
        <end position="279"/>
    </location>
</feature>
<dbReference type="Pfam" id="PF19280">
    <property type="entry name" value="CERK_C"/>
    <property type="match status" value="1"/>
</dbReference>
<dbReference type="PANTHER" id="PTHR12358:SF111">
    <property type="entry name" value="CERAMIDE KINASE, ISOFORM A"/>
    <property type="match status" value="1"/>
</dbReference>
<evidence type="ECO:0000256" key="1">
    <source>
        <dbReference type="SAM" id="MobiDB-lite"/>
    </source>
</evidence>
<dbReference type="InterPro" id="IPR045363">
    <property type="entry name" value="CERK_C"/>
</dbReference>
<dbReference type="PANTHER" id="PTHR12358">
    <property type="entry name" value="SPHINGOSINE KINASE"/>
    <property type="match status" value="1"/>
</dbReference>
<dbReference type="InterPro" id="IPR050187">
    <property type="entry name" value="Lipid_Phosphate_FormReg"/>
</dbReference>
<dbReference type="Proteomes" id="UP000198287">
    <property type="component" value="Unassembled WGS sequence"/>
</dbReference>
<name>A0A226E602_FOLCA</name>
<evidence type="ECO:0000313" key="4">
    <source>
        <dbReference type="Proteomes" id="UP000198287"/>
    </source>
</evidence>